<keyword evidence="3" id="KW-1185">Reference proteome</keyword>
<comment type="caution">
    <text evidence="2">The sequence shown here is derived from an EMBL/GenBank/DDBJ whole genome shotgun (WGS) entry which is preliminary data.</text>
</comment>
<evidence type="ECO:0000313" key="2">
    <source>
        <dbReference type="EMBL" id="CAK0874748.1"/>
    </source>
</evidence>
<feature type="compositionally biased region" description="Basic and acidic residues" evidence="1">
    <location>
        <begin position="101"/>
        <end position="117"/>
    </location>
</feature>
<feature type="non-terminal residue" evidence="2">
    <location>
        <position position="1"/>
    </location>
</feature>
<gene>
    <name evidence="2" type="ORF">PCOR1329_LOCUS59560</name>
</gene>
<sequence>RCAGAILAHTQGKRGARRQANAPEADTSISSKRERAARPSWPSQASLEGGSRECLQGCQQANAGRATDTRRQAAHGAAAATETEENDLGKAQRESGSAEADEQRADSRDGTKGEEQRTACGAPGRPRRTTTARSCPWLWSEAGNERSIKMMAHTRTHPLILFLPRGVARSACRKRTGCDVH</sequence>
<accession>A0ABN9VN21</accession>
<evidence type="ECO:0000313" key="3">
    <source>
        <dbReference type="Proteomes" id="UP001189429"/>
    </source>
</evidence>
<dbReference type="Proteomes" id="UP001189429">
    <property type="component" value="Unassembled WGS sequence"/>
</dbReference>
<proteinExistence type="predicted"/>
<reference evidence="2" key="1">
    <citation type="submission" date="2023-10" db="EMBL/GenBank/DDBJ databases">
        <authorList>
            <person name="Chen Y."/>
            <person name="Shah S."/>
            <person name="Dougan E. K."/>
            <person name="Thang M."/>
            <person name="Chan C."/>
        </authorList>
    </citation>
    <scope>NUCLEOTIDE SEQUENCE [LARGE SCALE GENOMIC DNA]</scope>
</reference>
<dbReference type="EMBL" id="CAUYUJ010017428">
    <property type="protein sequence ID" value="CAK0874748.1"/>
    <property type="molecule type" value="Genomic_DNA"/>
</dbReference>
<organism evidence="2 3">
    <name type="scientific">Prorocentrum cordatum</name>
    <dbReference type="NCBI Taxonomy" id="2364126"/>
    <lineage>
        <taxon>Eukaryota</taxon>
        <taxon>Sar</taxon>
        <taxon>Alveolata</taxon>
        <taxon>Dinophyceae</taxon>
        <taxon>Prorocentrales</taxon>
        <taxon>Prorocentraceae</taxon>
        <taxon>Prorocentrum</taxon>
    </lineage>
</organism>
<feature type="region of interest" description="Disordered" evidence="1">
    <location>
        <begin position="1"/>
        <end position="132"/>
    </location>
</feature>
<evidence type="ECO:0000256" key="1">
    <source>
        <dbReference type="SAM" id="MobiDB-lite"/>
    </source>
</evidence>
<protein>
    <submittedName>
        <fullName evidence="2">Uncharacterized protein</fullName>
    </submittedName>
</protein>
<name>A0ABN9VN21_9DINO</name>